<proteinExistence type="predicted"/>
<dbReference type="AlphaFoldDB" id="A0A9P6JBP7"/>
<comment type="caution">
    <text evidence="2">The sequence shown here is derived from an EMBL/GenBank/DDBJ whole genome shotgun (WGS) entry which is preliminary data.</text>
</comment>
<protein>
    <submittedName>
        <fullName evidence="2">Uncharacterized protein</fullName>
    </submittedName>
</protein>
<dbReference type="EMBL" id="JAAAHY010000139">
    <property type="protein sequence ID" value="KAF9966647.1"/>
    <property type="molecule type" value="Genomic_DNA"/>
</dbReference>
<reference evidence="2" key="1">
    <citation type="journal article" date="2020" name="Fungal Divers.">
        <title>Resolving the Mortierellaceae phylogeny through synthesis of multi-gene phylogenetics and phylogenomics.</title>
        <authorList>
            <person name="Vandepol N."/>
            <person name="Liber J."/>
            <person name="Desiro A."/>
            <person name="Na H."/>
            <person name="Kennedy M."/>
            <person name="Barry K."/>
            <person name="Grigoriev I.V."/>
            <person name="Miller A.N."/>
            <person name="O'Donnell K."/>
            <person name="Stajich J.E."/>
            <person name="Bonito G."/>
        </authorList>
    </citation>
    <scope>NUCLEOTIDE SEQUENCE</scope>
    <source>
        <strain evidence="2">CK1249</strain>
    </source>
</reference>
<name>A0A9P6JBP7_MORAP</name>
<sequence>MESQHVINPWQHRTHKESLDPLGGTHHDLETSAAFDGLFQDPKEVFYHSQRLLHHLQARQQQHKDYEHDHALTRESEDDETASQDTAWSRLGMDSPLNLSSSTLGDTAAVVFSLESSIEPEGDILQHLVHTLQSEVKDSQATVYELESRLNMAEHSNRLIVEELKTLLARQVHLQPLTISPSSDILSFVE</sequence>
<evidence type="ECO:0000256" key="1">
    <source>
        <dbReference type="SAM" id="MobiDB-lite"/>
    </source>
</evidence>
<dbReference type="Proteomes" id="UP000738359">
    <property type="component" value="Unassembled WGS sequence"/>
</dbReference>
<dbReference type="OrthoDB" id="2448667at2759"/>
<organism evidence="2 3">
    <name type="scientific">Mortierella alpina</name>
    <name type="common">Oleaginous fungus</name>
    <name type="synonym">Mortierella renispora</name>
    <dbReference type="NCBI Taxonomy" id="64518"/>
    <lineage>
        <taxon>Eukaryota</taxon>
        <taxon>Fungi</taxon>
        <taxon>Fungi incertae sedis</taxon>
        <taxon>Mucoromycota</taxon>
        <taxon>Mortierellomycotina</taxon>
        <taxon>Mortierellomycetes</taxon>
        <taxon>Mortierellales</taxon>
        <taxon>Mortierellaceae</taxon>
        <taxon>Mortierella</taxon>
    </lineage>
</organism>
<gene>
    <name evidence="2" type="ORF">BGZ70_001682</name>
</gene>
<evidence type="ECO:0000313" key="3">
    <source>
        <dbReference type="Proteomes" id="UP000738359"/>
    </source>
</evidence>
<feature type="region of interest" description="Disordered" evidence="1">
    <location>
        <begin position="1"/>
        <end position="25"/>
    </location>
</feature>
<keyword evidence="3" id="KW-1185">Reference proteome</keyword>
<evidence type="ECO:0000313" key="2">
    <source>
        <dbReference type="EMBL" id="KAF9966647.1"/>
    </source>
</evidence>
<accession>A0A9P6JBP7</accession>